<name>A0A646HMF4_9BACT</name>
<proteinExistence type="predicted"/>
<dbReference type="EMBL" id="VZBQ01000011">
    <property type="protein sequence ID" value="MQN88556.1"/>
    <property type="molecule type" value="Genomic_DNA"/>
</dbReference>
<sequence>MTTMNSNQENLYQEVLKVLQARTNDPSVIMTALGRAMLIILQAAQKFYGDPKGVKETAEKAFNDILREL</sequence>
<accession>A0A646HMF4</accession>
<dbReference type="Proteomes" id="UP000420635">
    <property type="component" value="Unassembled WGS sequence"/>
</dbReference>
<organism evidence="1 2">
    <name type="scientific">Segatella copri</name>
    <dbReference type="NCBI Taxonomy" id="165179"/>
    <lineage>
        <taxon>Bacteria</taxon>
        <taxon>Pseudomonadati</taxon>
        <taxon>Bacteroidota</taxon>
        <taxon>Bacteroidia</taxon>
        <taxon>Bacteroidales</taxon>
        <taxon>Prevotellaceae</taxon>
        <taxon>Segatella</taxon>
    </lineage>
</organism>
<evidence type="ECO:0000313" key="2">
    <source>
        <dbReference type="Proteomes" id="UP000420635"/>
    </source>
</evidence>
<dbReference type="AlphaFoldDB" id="A0A646HMF4"/>
<gene>
    <name evidence="1" type="ORF">F7D59_01395</name>
</gene>
<evidence type="ECO:0000313" key="1">
    <source>
        <dbReference type="EMBL" id="MQN88556.1"/>
    </source>
</evidence>
<protein>
    <submittedName>
        <fullName evidence="1">Uncharacterized protein</fullName>
    </submittedName>
</protein>
<dbReference type="RefSeq" id="WP_153133672.1">
    <property type="nucleotide sequence ID" value="NZ_VZBQ01000011.1"/>
</dbReference>
<reference evidence="2" key="1">
    <citation type="submission" date="2019-09" db="EMBL/GenBank/DDBJ databases">
        <title>Distinct polysaccharide growth profiles of human intestinal Prevotella copri isolates.</title>
        <authorList>
            <person name="Fehlner-Peach H."/>
            <person name="Magnabosco C."/>
            <person name="Raghavan V."/>
            <person name="Scher J.U."/>
            <person name="Tett A."/>
            <person name="Cox L.M."/>
            <person name="Gottsegen C."/>
            <person name="Watters A."/>
            <person name="Wiltshire- Gordon J.D."/>
            <person name="Segata N."/>
            <person name="Bonneau R."/>
            <person name="Littman D.R."/>
        </authorList>
    </citation>
    <scope>NUCLEOTIDE SEQUENCE [LARGE SCALE GENOMIC DNA]</scope>
    <source>
        <strain evidence="2">iP54</strain>
    </source>
</reference>
<comment type="caution">
    <text evidence="1">The sequence shown here is derived from an EMBL/GenBank/DDBJ whole genome shotgun (WGS) entry which is preliminary data.</text>
</comment>